<gene>
    <name evidence="2" type="ORF">RU96_GL001144</name>
</gene>
<dbReference type="AlphaFoldDB" id="A0A1L8R9K2"/>
<dbReference type="STRING" id="317010.RU96_GL001144"/>
<dbReference type="SUPFAM" id="SSF52499">
    <property type="entry name" value="Isochorismatase-like hydrolases"/>
    <property type="match status" value="1"/>
</dbReference>
<accession>A0A1L8R9K2</accession>
<proteinExistence type="predicted"/>
<sequence>MTSYEPRNPQKDELLSPDNSVFVLIDYQPTQVNSINSMNRHELVESITNLTALMRAYNVPTIVSTVNVATGRNKDTIPQLKELVKDLPSYDRTSINAWEDQEFNDAVKSTGKKKIIIAALWTEACLTFPTLDALKEGYEVYPVVDAVGGTSKIAHEMALHRVEQAGAKMTTFAQLACEFQRDWNRTDTVAKFVKAMQDKGIFLKLE</sequence>
<feature type="domain" description="Isochorismatase-like" evidence="1">
    <location>
        <begin position="21"/>
        <end position="173"/>
    </location>
</feature>
<dbReference type="CDD" id="cd01012">
    <property type="entry name" value="YcaC_related"/>
    <property type="match status" value="1"/>
</dbReference>
<dbReference type="OrthoDB" id="9789777at2"/>
<dbReference type="RefSeq" id="WP_071863966.1">
    <property type="nucleotide sequence ID" value="NZ_JBHLVQ010000010.1"/>
</dbReference>
<evidence type="ECO:0000313" key="3">
    <source>
        <dbReference type="Proteomes" id="UP000182835"/>
    </source>
</evidence>
<organism evidence="2 3">
    <name type="scientific">Enterococcus canintestini</name>
    <dbReference type="NCBI Taxonomy" id="317010"/>
    <lineage>
        <taxon>Bacteria</taxon>
        <taxon>Bacillati</taxon>
        <taxon>Bacillota</taxon>
        <taxon>Bacilli</taxon>
        <taxon>Lactobacillales</taxon>
        <taxon>Enterococcaceae</taxon>
        <taxon>Enterococcus</taxon>
    </lineage>
</organism>
<protein>
    <recommendedName>
        <fullName evidence="1">Isochorismatase-like domain-containing protein</fullName>
    </recommendedName>
</protein>
<evidence type="ECO:0000259" key="1">
    <source>
        <dbReference type="Pfam" id="PF00857"/>
    </source>
</evidence>
<dbReference type="Gene3D" id="3.40.50.850">
    <property type="entry name" value="Isochorismatase-like"/>
    <property type="match status" value="1"/>
</dbReference>
<reference evidence="2 3" key="1">
    <citation type="submission" date="2014-12" db="EMBL/GenBank/DDBJ databases">
        <title>Draft genome sequences of 29 type strains of Enterococci.</title>
        <authorList>
            <person name="Zhong Z."/>
            <person name="Sun Z."/>
            <person name="Liu W."/>
            <person name="Zhang W."/>
            <person name="Zhang H."/>
        </authorList>
    </citation>
    <scope>NUCLEOTIDE SEQUENCE [LARGE SCALE GENOMIC DNA]</scope>
    <source>
        <strain evidence="2 3">DSM 21207</strain>
    </source>
</reference>
<evidence type="ECO:0000313" key="2">
    <source>
        <dbReference type="EMBL" id="OJG16402.1"/>
    </source>
</evidence>
<name>A0A1L8R9K2_9ENTE</name>
<dbReference type="PANTHER" id="PTHR43559:SF1">
    <property type="entry name" value="HYDROLASE"/>
    <property type="match status" value="1"/>
</dbReference>
<dbReference type="InterPro" id="IPR036380">
    <property type="entry name" value="Isochorismatase-like_sf"/>
</dbReference>
<dbReference type="InterPro" id="IPR000868">
    <property type="entry name" value="Isochorismatase-like_dom"/>
</dbReference>
<dbReference type="PANTHER" id="PTHR43559">
    <property type="entry name" value="HYDROLASE YCAC-RELATED"/>
    <property type="match status" value="1"/>
</dbReference>
<dbReference type="Pfam" id="PF00857">
    <property type="entry name" value="Isochorismatase"/>
    <property type="match status" value="1"/>
</dbReference>
<dbReference type="Proteomes" id="UP000182835">
    <property type="component" value="Unassembled WGS sequence"/>
</dbReference>
<dbReference type="EMBL" id="JXKG01000002">
    <property type="protein sequence ID" value="OJG16402.1"/>
    <property type="molecule type" value="Genomic_DNA"/>
</dbReference>
<dbReference type="InterPro" id="IPR053152">
    <property type="entry name" value="Hydrolase_YcaC-like"/>
</dbReference>
<comment type="caution">
    <text evidence="2">The sequence shown here is derived from an EMBL/GenBank/DDBJ whole genome shotgun (WGS) entry which is preliminary data.</text>
</comment>